<evidence type="ECO:0000313" key="4">
    <source>
        <dbReference type="Proteomes" id="UP000041254"/>
    </source>
</evidence>
<organism evidence="3 4">
    <name type="scientific">Vitrella brassicaformis (strain CCMP3155)</name>
    <dbReference type="NCBI Taxonomy" id="1169540"/>
    <lineage>
        <taxon>Eukaryota</taxon>
        <taxon>Sar</taxon>
        <taxon>Alveolata</taxon>
        <taxon>Colpodellida</taxon>
        <taxon>Vitrellaceae</taxon>
        <taxon>Vitrella</taxon>
    </lineage>
</organism>
<reference evidence="3 4" key="1">
    <citation type="submission" date="2014-11" db="EMBL/GenBank/DDBJ databases">
        <authorList>
            <person name="Zhu J."/>
            <person name="Qi W."/>
            <person name="Song R."/>
        </authorList>
    </citation>
    <scope>NUCLEOTIDE SEQUENCE [LARGE SCALE GENOMIC DNA]</scope>
</reference>
<dbReference type="InParanoid" id="A0A0G4FGR3"/>
<dbReference type="Pfam" id="PF09335">
    <property type="entry name" value="VTT_dom"/>
    <property type="match status" value="1"/>
</dbReference>
<dbReference type="PANTHER" id="PTHR46826:SF1">
    <property type="entry name" value="TVP38_TMEM64 FAMILY MEMBRANE PROTEIN YDJX"/>
    <property type="match status" value="1"/>
</dbReference>
<protein>
    <recommendedName>
        <fullName evidence="2">VTT domain-containing protein</fullName>
    </recommendedName>
</protein>
<accession>A0A0G4FGR3</accession>
<dbReference type="Proteomes" id="UP000041254">
    <property type="component" value="Unassembled WGS sequence"/>
</dbReference>
<dbReference type="OrthoDB" id="498160at2759"/>
<keyword evidence="4" id="KW-1185">Reference proteome</keyword>
<dbReference type="AlphaFoldDB" id="A0A0G4FGR3"/>
<feature type="region of interest" description="Disordered" evidence="1">
    <location>
        <begin position="44"/>
        <end position="91"/>
    </location>
</feature>
<gene>
    <name evidence="3" type="ORF">Vbra_15408</name>
</gene>
<feature type="domain" description="VTT" evidence="2">
    <location>
        <begin position="251"/>
        <end position="371"/>
    </location>
</feature>
<dbReference type="PANTHER" id="PTHR46826">
    <property type="match status" value="1"/>
</dbReference>
<evidence type="ECO:0000256" key="1">
    <source>
        <dbReference type="SAM" id="MobiDB-lite"/>
    </source>
</evidence>
<dbReference type="InterPro" id="IPR053240">
    <property type="entry name" value="VTT_domain"/>
</dbReference>
<sequence>MRLRHLGIFVQGMTAVMYAHTCRALHHSSSAALSGIPMRQQHRGLTPVRHHNTRPWRRRGSSGRHLSPLPAIKDPLNEPSQPPLSHTNDTERLTDAREIFPYLVSEYRAWMDEEKNASRLLLDNDGDGRQALPWAAVVQYYRDGWGRFRRRLDDVGERVDTSVLANGAAAAVNAVIIVAILRTVLVRAVTLQGAVGLPDLLSEFGFPDISTVRPVFEQLSALDYSTKCGAIFVILLVERLLCLSEWVPFGTLVAFLSPLLFGGLLPGIVTSNALGTASASVNFLIGRYILRDWVAGRWGEQGWFRRLNGVMGDRLEGFKVALLLRFAPILPIPFDAHWYVLGLTSLPLEMFLAAYFLGSLKVNIVDGIIGDQLLSSVFPRAPPPSLSLSPATPTVDGAVNTSNPIERLTALWQSILGVFTSSSTPTSNGAESDVVAALSAAVPPPLAAADAQVEMGAVGAVQQTAVEGAVGALGLAPAQAQLLVGVEILFLLILQVVVTQLSMATLTKLILEPSGGPAAGGRSGSGRSNDATEKGEKG</sequence>
<feature type="compositionally biased region" description="Basic residues" evidence="1">
    <location>
        <begin position="48"/>
        <end position="62"/>
    </location>
</feature>
<dbReference type="InterPro" id="IPR032816">
    <property type="entry name" value="VTT_dom"/>
</dbReference>
<proteinExistence type="predicted"/>
<name>A0A0G4FGR3_VITBC</name>
<feature type="region of interest" description="Disordered" evidence="1">
    <location>
        <begin position="514"/>
        <end position="538"/>
    </location>
</feature>
<dbReference type="EMBL" id="CDMY01000436">
    <property type="protein sequence ID" value="CEM12685.1"/>
    <property type="molecule type" value="Genomic_DNA"/>
</dbReference>
<dbReference type="STRING" id="1169540.A0A0G4FGR3"/>
<evidence type="ECO:0000259" key="2">
    <source>
        <dbReference type="Pfam" id="PF09335"/>
    </source>
</evidence>
<dbReference type="VEuPathDB" id="CryptoDB:Vbra_15408"/>
<evidence type="ECO:0000313" key="3">
    <source>
        <dbReference type="EMBL" id="CEM12685.1"/>
    </source>
</evidence>